<comment type="caution">
    <text evidence="1">The sequence shown here is derived from an EMBL/GenBank/DDBJ whole genome shotgun (WGS) entry which is preliminary data.</text>
</comment>
<accession>A0A2I2GRJ2</accession>
<protein>
    <submittedName>
        <fullName evidence="1">Uncharacterized protein</fullName>
    </submittedName>
</protein>
<dbReference type="VEuPathDB" id="FungiDB:P170DRAFT_443279"/>
<name>A0A2I2GRJ2_9EURO</name>
<proteinExistence type="predicted"/>
<evidence type="ECO:0000313" key="2">
    <source>
        <dbReference type="Proteomes" id="UP000234275"/>
    </source>
</evidence>
<dbReference type="EMBL" id="MSFO01000001">
    <property type="protein sequence ID" value="PLB55497.1"/>
    <property type="molecule type" value="Genomic_DNA"/>
</dbReference>
<gene>
    <name evidence="1" type="ORF">P170DRAFT_443279</name>
</gene>
<organism evidence="1 2">
    <name type="scientific">Aspergillus steynii IBT 23096</name>
    <dbReference type="NCBI Taxonomy" id="1392250"/>
    <lineage>
        <taxon>Eukaryota</taxon>
        <taxon>Fungi</taxon>
        <taxon>Dikarya</taxon>
        <taxon>Ascomycota</taxon>
        <taxon>Pezizomycotina</taxon>
        <taxon>Eurotiomycetes</taxon>
        <taxon>Eurotiomycetidae</taxon>
        <taxon>Eurotiales</taxon>
        <taxon>Aspergillaceae</taxon>
        <taxon>Aspergillus</taxon>
        <taxon>Aspergillus subgen. Circumdati</taxon>
    </lineage>
</organism>
<dbReference type="GeneID" id="36558226"/>
<evidence type="ECO:0000313" key="1">
    <source>
        <dbReference type="EMBL" id="PLB55497.1"/>
    </source>
</evidence>
<keyword evidence="2" id="KW-1185">Reference proteome</keyword>
<sequence>MLWNNIMQTSRELFVNPLLWTSHHMNLVGCQFVENAINPSTESIPDQEKIKIQGHQRSINTPTDAELLAIKPLATVKHRCLVDILVGQGRPFARYGKGPEFFFAGIPVHQPCYTVFHRHAQPQLHENVSSAPSLIGYIHYGHVKGDRSRIFEARPDPRGRGNRIGAEIGKNRLARVTPKQWTEDPYFICSRLLVTNMTDHECIYLYETEITAEFLRALDEPKAATDDIEWSVVRWRRLSFKPYDTFADRLAAELMAPNTGSSCCENKRLSIMIGRRELDDSVGQEE</sequence>
<dbReference type="AlphaFoldDB" id="A0A2I2GRJ2"/>
<dbReference type="OrthoDB" id="5343483at2759"/>
<dbReference type="RefSeq" id="XP_024710799.1">
    <property type="nucleotide sequence ID" value="XM_024850527.1"/>
</dbReference>
<dbReference type="Proteomes" id="UP000234275">
    <property type="component" value="Unassembled WGS sequence"/>
</dbReference>
<reference evidence="1 2" key="1">
    <citation type="submission" date="2016-12" db="EMBL/GenBank/DDBJ databases">
        <title>The genomes of Aspergillus section Nigri reveals drivers in fungal speciation.</title>
        <authorList>
            <consortium name="DOE Joint Genome Institute"/>
            <person name="Vesth T.C."/>
            <person name="Nybo J."/>
            <person name="Theobald S."/>
            <person name="Brandl J."/>
            <person name="Frisvad J.C."/>
            <person name="Nielsen K.F."/>
            <person name="Lyhne E.K."/>
            <person name="Kogle M.E."/>
            <person name="Kuo A."/>
            <person name="Riley R."/>
            <person name="Clum A."/>
            <person name="Nolan M."/>
            <person name="Lipzen A."/>
            <person name="Salamov A."/>
            <person name="Henrissat B."/>
            <person name="Wiebenga A."/>
            <person name="De Vries R.P."/>
            <person name="Grigoriev I.V."/>
            <person name="Mortensen U.H."/>
            <person name="Andersen M.R."/>
            <person name="Baker S.E."/>
        </authorList>
    </citation>
    <scope>NUCLEOTIDE SEQUENCE [LARGE SCALE GENOMIC DNA]</scope>
    <source>
        <strain evidence="1 2">IBT 23096</strain>
    </source>
</reference>